<organism>
    <name type="scientific">Branchiostoma floridae</name>
    <name type="common">Florida lancelet</name>
    <name type="synonym">Amphioxus</name>
    <dbReference type="NCBI Taxonomy" id="7739"/>
    <lineage>
        <taxon>Eukaryota</taxon>
        <taxon>Metazoa</taxon>
        <taxon>Chordata</taxon>
        <taxon>Cephalochordata</taxon>
        <taxon>Leptocardii</taxon>
        <taxon>Amphioxiformes</taxon>
        <taxon>Branchiostomatidae</taxon>
        <taxon>Branchiostoma</taxon>
    </lineage>
</organism>
<name>C3XRP6_BRAFL</name>
<evidence type="ECO:0000256" key="2">
    <source>
        <dbReference type="ARBA" id="ARBA00022679"/>
    </source>
</evidence>
<dbReference type="SUPFAM" id="SSF53335">
    <property type="entry name" value="S-adenosyl-L-methionine-dependent methyltransferases"/>
    <property type="match status" value="1"/>
</dbReference>
<dbReference type="FunFam" id="3.40.50.150:FF:000118">
    <property type="entry name" value="Histamine N-methyltransferase"/>
    <property type="match status" value="1"/>
</dbReference>
<dbReference type="CDD" id="cd02440">
    <property type="entry name" value="AdoMet_MTases"/>
    <property type="match status" value="1"/>
</dbReference>
<proteinExistence type="predicted"/>
<dbReference type="AlphaFoldDB" id="C3XRP6"/>
<evidence type="ECO:0000256" key="1">
    <source>
        <dbReference type="ARBA" id="ARBA00022603"/>
    </source>
</evidence>
<dbReference type="eggNOG" id="ENOG502TCRV">
    <property type="taxonomic scope" value="Eukaryota"/>
</dbReference>
<dbReference type="InParanoid" id="C3XRP6"/>
<dbReference type="Gene3D" id="3.40.50.150">
    <property type="entry name" value="Vaccinia Virus protein VP39"/>
    <property type="match status" value="1"/>
</dbReference>
<dbReference type="InterPro" id="IPR029063">
    <property type="entry name" value="SAM-dependent_MTases_sf"/>
</dbReference>
<dbReference type="Pfam" id="PF13489">
    <property type="entry name" value="Methyltransf_23"/>
    <property type="match status" value="1"/>
</dbReference>
<protein>
    <recommendedName>
        <fullName evidence="4">Histamine N-methyltransferase</fullName>
    </recommendedName>
</protein>
<dbReference type="EMBL" id="GG666456">
    <property type="protein sequence ID" value="EEN69364.1"/>
    <property type="molecule type" value="Genomic_DNA"/>
</dbReference>
<reference evidence="3" key="1">
    <citation type="journal article" date="2008" name="Nature">
        <title>The amphioxus genome and the evolution of the chordate karyotype.</title>
        <authorList>
            <consortium name="US DOE Joint Genome Institute (JGI-PGF)"/>
            <person name="Putnam N.H."/>
            <person name="Butts T."/>
            <person name="Ferrier D.E.K."/>
            <person name="Furlong R.F."/>
            <person name="Hellsten U."/>
            <person name="Kawashima T."/>
            <person name="Robinson-Rechavi M."/>
            <person name="Shoguchi E."/>
            <person name="Terry A."/>
            <person name="Yu J.-K."/>
            <person name="Benito-Gutierrez E.L."/>
            <person name="Dubchak I."/>
            <person name="Garcia-Fernandez J."/>
            <person name="Gibson-Brown J.J."/>
            <person name="Grigoriev I.V."/>
            <person name="Horton A.C."/>
            <person name="de Jong P.J."/>
            <person name="Jurka J."/>
            <person name="Kapitonov V.V."/>
            <person name="Kohara Y."/>
            <person name="Kuroki Y."/>
            <person name="Lindquist E."/>
            <person name="Lucas S."/>
            <person name="Osoegawa K."/>
            <person name="Pennacchio L.A."/>
            <person name="Salamov A.A."/>
            <person name="Satou Y."/>
            <person name="Sauka-Spengler T."/>
            <person name="Schmutz J."/>
            <person name="Shin-I T."/>
            <person name="Toyoda A."/>
            <person name="Bronner-Fraser M."/>
            <person name="Fujiyama A."/>
            <person name="Holland L.Z."/>
            <person name="Holland P.W.H."/>
            <person name="Satoh N."/>
            <person name="Rokhsar D.S."/>
        </authorList>
    </citation>
    <scope>NUCLEOTIDE SEQUENCE [LARGE SCALE GENOMIC DNA]</scope>
    <source>
        <strain evidence="3">S238N-H82</strain>
        <tissue evidence="3">Testes</tissue>
    </source>
</reference>
<keyword evidence="2" id="KW-0808">Transferase</keyword>
<accession>C3XRP6</accession>
<dbReference type="GO" id="GO:0032259">
    <property type="term" value="P:methylation"/>
    <property type="evidence" value="ECO:0007669"/>
    <property type="project" value="UniProtKB-KW"/>
</dbReference>
<gene>
    <name evidence="3" type="ORF">BRAFLDRAFT_68340</name>
</gene>
<evidence type="ECO:0000313" key="3">
    <source>
        <dbReference type="EMBL" id="EEN69364.1"/>
    </source>
</evidence>
<sequence length="303" mass="34269">MLKVGRLIKDSPVRWDAAYKVFMGACETARPRFYEEFLENNIPVPTPRRDGGDVRVLSIGSGSGEADSVILKKIMQSRSSVYNRAVEPSAEMLRDFKAMVQQDTSLGAVKFDWRQQTAEEYFSDSDGTKFDLAHAVQVLYHVDDHHATLRNMWEQLADGGHLFALLLSVLVSTNHTRIRIFTDKRGMGRLFHEIWKWFPHGDDRLRTSLRSSGDVTRSLESSGISYVIAEDEHDVNLAECYKEDSEAGRMILDFLTQTSNVYAHPKMRSAVLEYCLRHSSSVDGKILFKVGSAAIMARKSAQN</sequence>
<evidence type="ECO:0008006" key="4">
    <source>
        <dbReference type="Google" id="ProtNLM"/>
    </source>
</evidence>
<keyword evidence="1" id="KW-0489">Methyltransferase</keyword>
<dbReference type="GO" id="GO:0008168">
    <property type="term" value="F:methyltransferase activity"/>
    <property type="evidence" value="ECO:0007669"/>
    <property type="project" value="UniProtKB-KW"/>
</dbReference>